<proteinExistence type="predicted"/>
<dbReference type="EMBL" id="WMEX01000002">
    <property type="protein sequence ID" value="MYL25835.1"/>
    <property type="molecule type" value="Genomic_DNA"/>
</dbReference>
<feature type="domain" description="Putative zinc-finger" evidence="1">
    <location>
        <begin position="4"/>
        <end position="38"/>
    </location>
</feature>
<dbReference type="InterPro" id="IPR041916">
    <property type="entry name" value="Anti_sigma_zinc_sf"/>
</dbReference>
<dbReference type="Pfam" id="PF13490">
    <property type="entry name" value="zf-HC2"/>
    <property type="match status" value="1"/>
</dbReference>
<dbReference type="InterPro" id="IPR027383">
    <property type="entry name" value="Znf_put"/>
</dbReference>
<dbReference type="Gene3D" id="1.10.10.1320">
    <property type="entry name" value="Anti-sigma factor, zinc-finger domain"/>
    <property type="match status" value="1"/>
</dbReference>
<reference evidence="2 3" key="1">
    <citation type="submission" date="2019-11" db="EMBL/GenBank/DDBJ databases">
        <title>Genome sequences of 17 halophilic strains isolated from different environments.</title>
        <authorList>
            <person name="Furrow R.E."/>
        </authorList>
    </citation>
    <scope>NUCLEOTIDE SEQUENCE [LARGE SCALE GENOMIC DNA]</scope>
    <source>
        <strain evidence="2 3">22507_15_FS</strain>
    </source>
</reference>
<organism evidence="2 3">
    <name type="scientific">Vreelandella halophila</name>
    <dbReference type="NCBI Taxonomy" id="86177"/>
    <lineage>
        <taxon>Bacteria</taxon>
        <taxon>Pseudomonadati</taxon>
        <taxon>Pseudomonadota</taxon>
        <taxon>Gammaproteobacteria</taxon>
        <taxon>Oceanospirillales</taxon>
        <taxon>Halomonadaceae</taxon>
        <taxon>Vreelandella</taxon>
    </lineage>
</organism>
<sequence length="86" mass="9989">MLKCRDITLVASDYVDGRLRWRKRLAVVAHLVICPHCRRFMANFRAVVTVIRGHCPPQPDTRQIETFKRTVDEALEKPDAQDLNDD</sequence>
<evidence type="ECO:0000313" key="2">
    <source>
        <dbReference type="EMBL" id="MYL25835.1"/>
    </source>
</evidence>
<name>A0A9X4YDC4_9GAMM</name>
<protein>
    <submittedName>
        <fullName evidence="2">Zf-HC2 domain-containing protein</fullName>
    </submittedName>
</protein>
<dbReference type="OrthoDB" id="8374021at2"/>
<comment type="caution">
    <text evidence="2">The sequence shown here is derived from an EMBL/GenBank/DDBJ whole genome shotgun (WGS) entry which is preliminary data.</text>
</comment>
<dbReference type="AlphaFoldDB" id="A0A9X4YDC4"/>
<evidence type="ECO:0000259" key="1">
    <source>
        <dbReference type="Pfam" id="PF13490"/>
    </source>
</evidence>
<gene>
    <name evidence="2" type="ORF">GLW01_03420</name>
</gene>
<evidence type="ECO:0000313" key="3">
    <source>
        <dbReference type="Proteomes" id="UP000460751"/>
    </source>
</evidence>
<keyword evidence="3" id="KW-1185">Reference proteome</keyword>
<accession>A0A9X4YDC4</accession>
<dbReference type="Proteomes" id="UP000460751">
    <property type="component" value="Unassembled WGS sequence"/>
</dbReference>
<dbReference type="RefSeq" id="WP_160898146.1">
    <property type="nucleotide sequence ID" value="NZ_WMEX01000002.1"/>
</dbReference>